<dbReference type="OMA" id="KAKHIHH"/>
<dbReference type="SUPFAM" id="SSF47473">
    <property type="entry name" value="EF-hand"/>
    <property type="match status" value="3"/>
</dbReference>
<organism evidence="4 5">
    <name type="scientific">Saprolegnia parasitica (strain CBS 223.65)</name>
    <dbReference type="NCBI Taxonomy" id="695850"/>
    <lineage>
        <taxon>Eukaryota</taxon>
        <taxon>Sar</taxon>
        <taxon>Stramenopiles</taxon>
        <taxon>Oomycota</taxon>
        <taxon>Saprolegniomycetes</taxon>
        <taxon>Saprolegniales</taxon>
        <taxon>Saprolegniaceae</taxon>
        <taxon>Saprolegnia</taxon>
    </lineage>
</organism>
<evidence type="ECO:0000256" key="2">
    <source>
        <dbReference type="SAM" id="MobiDB-lite"/>
    </source>
</evidence>
<dbReference type="AlphaFoldDB" id="A0A067D4A7"/>
<protein>
    <recommendedName>
        <fullName evidence="3">EF-hand domain-containing protein</fullName>
    </recommendedName>
</protein>
<evidence type="ECO:0000313" key="5">
    <source>
        <dbReference type="Proteomes" id="UP000030745"/>
    </source>
</evidence>
<feature type="region of interest" description="Disordered" evidence="2">
    <location>
        <begin position="731"/>
        <end position="760"/>
    </location>
</feature>
<evidence type="ECO:0000256" key="1">
    <source>
        <dbReference type="ARBA" id="ARBA00022837"/>
    </source>
</evidence>
<dbReference type="InterPro" id="IPR002048">
    <property type="entry name" value="EF_hand_dom"/>
</dbReference>
<feature type="domain" description="EF-hand" evidence="3">
    <location>
        <begin position="21"/>
        <end position="56"/>
    </location>
</feature>
<dbReference type="VEuPathDB" id="FungiDB:SPRG_19193"/>
<name>A0A067D4A7_SAPPC</name>
<dbReference type="PANTHER" id="PTHR20875:SF0">
    <property type="entry name" value="GH12158P"/>
    <property type="match status" value="1"/>
</dbReference>
<reference evidence="4 5" key="1">
    <citation type="journal article" date="2013" name="PLoS Genet.">
        <title>Distinctive expansion of potential virulence genes in the genome of the oomycete fish pathogen Saprolegnia parasitica.</title>
        <authorList>
            <person name="Jiang R.H."/>
            <person name="de Bruijn I."/>
            <person name="Haas B.J."/>
            <person name="Belmonte R."/>
            <person name="Lobach L."/>
            <person name="Christie J."/>
            <person name="van den Ackerveken G."/>
            <person name="Bottin A."/>
            <person name="Bulone V."/>
            <person name="Diaz-Moreno S.M."/>
            <person name="Dumas B."/>
            <person name="Fan L."/>
            <person name="Gaulin E."/>
            <person name="Govers F."/>
            <person name="Grenville-Briggs L.J."/>
            <person name="Horner N.R."/>
            <person name="Levin J.Z."/>
            <person name="Mammella M."/>
            <person name="Meijer H.J."/>
            <person name="Morris P."/>
            <person name="Nusbaum C."/>
            <person name="Oome S."/>
            <person name="Phillips A.J."/>
            <person name="van Rooyen D."/>
            <person name="Rzeszutek E."/>
            <person name="Saraiva M."/>
            <person name="Secombes C.J."/>
            <person name="Seidl M.F."/>
            <person name="Snel B."/>
            <person name="Stassen J.H."/>
            <person name="Sykes S."/>
            <person name="Tripathy S."/>
            <person name="van den Berg H."/>
            <person name="Vega-Arreguin J.C."/>
            <person name="Wawra S."/>
            <person name="Young S.K."/>
            <person name="Zeng Q."/>
            <person name="Dieguez-Uribeondo J."/>
            <person name="Russ C."/>
            <person name="Tyler B.M."/>
            <person name="van West P."/>
        </authorList>
    </citation>
    <scope>NUCLEOTIDE SEQUENCE [LARGE SCALE GENOMIC DNA]</scope>
    <source>
        <strain evidence="4 5">CBS 223.65</strain>
    </source>
</reference>
<dbReference type="GO" id="GO:0005509">
    <property type="term" value="F:calcium ion binding"/>
    <property type="evidence" value="ECO:0007669"/>
    <property type="project" value="InterPro"/>
</dbReference>
<dbReference type="KEGG" id="spar:SPRG_19193"/>
<dbReference type="SMART" id="SM00054">
    <property type="entry name" value="EFh"/>
    <property type="match status" value="5"/>
</dbReference>
<evidence type="ECO:0000259" key="3">
    <source>
        <dbReference type="PROSITE" id="PS50222"/>
    </source>
</evidence>
<dbReference type="InterPro" id="IPR011992">
    <property type="entry name" value="EF-hand-dom_pair"/>
</dbReference>
<dbReference type="PROSITE" id="PS50222">
    <property type="entry name" value="EF_HAND_2"/>
    <property type="match status" value="4"/>
</dbReference>
<dbReference type="EMBL" id="KK583192">
    <property type="protein sequence ID" value="KDO33561.1"/>
    <property type="molecule type" value="Genomic_DNA"/>
</dbReference>
<sequence>MMRNDTSPDAALARVRSLVTAKHEHLHRAFLQYDANHDGRIDKMEFETCMATWGVHATDVATLQKAFDPDGVGDIDYKRFLHVVAGDDRDRTELAHLHLPQHGQNKGKKAIKPGIEPAPKHTTMTGQSGPKSKAQLLHHLRTTAKVANPKDFFRKYDADGNGLLEQREIVSCLASLGWNTEDTDGLLRVLDPRGAGVVAYASFFDNISAIDAPVVTTKSVDASFNTVVETLAAKAKHIHHLFRRFDVDGDGTIDLAEFHTCLSRLGVLPVDAANVVAKFDPNHTGVIDFNRFRAAVLHHDTAAEWAPLHLVAEKTVGVKQFPAKHSHKSPLHASESATSVQATLHAHYLERLRLKHSDLRMAFRSFDKKKLGRLDRRAFEACLKSVGGQPDDIAAVWAHLAGDGDAVPFHRFAQSPLAPLSPSPTKLQHKQGFRDALFPLQIPPTSPRAHEEHAVQSQALEALQKKTKVSSKALRALYRACDPDTVGVFSKERLRHEMQAQLQLSPDQVDTLLRHMPSQMEERDLAACVYRSPSHVSPVAPRLHFKDAQRLLRLEETHPKQLRALFRTMDEDKTNQVVHTSLTSSALSGALQSSFGIEIPPERLAALIPPVATYSQVLQAAHAAVKPEPQEATSPVDFHGRLLGCRAMPCPRAASDPAFLSHDMRPRDNVAAMRRPFPGPSNTAGLDSTGFHTRCSVIQVETTTTVEAGVDRDVAPRWKLKAVDGAHEKIGLGGGRKRMPARNTAHDHQMRSLLAHDASS</sequence>
<dbReference type="Pfam" id="PF13202">
    <property type="entry name" value="EF-hand_5"/>
    <property type="match status" value="1"/>
</dbReference>
<dbReference type="PANTHER" id="PTHR20875">
    <property type="entry name" value="EF-HAND CALCIUM-BINDING DOMAIN-CONTAINING PROTEIN 6-RELATED"/>
    <property type="match status" value="1"/>
</dbReference>
<dbReference type="Gene3D" id="1.10.238.10">
    <property type="entry name" value="EF-hand"/>
    <property type="match status" value="4"/>
</dbReference>
<dbReference type="GeneID" id="24140620"/>
<feature type="domain" description="EF-hand" evidence="3">
    <location>
        <begin position="354"/>
        <end position="389"/>
    </location>
</feature>
<dbReference type="InterPro" id="IPR052603">
    <property type="entry name" value="EFCB6"/>
</dbReference>
<feature type="domain" description="EF-hand" evidence="3">
    <location>
        <begin position="233"/>
        <end position="268"/>
    </location>
</feature>
<dbReference type="PROSITE" id="PS00018">
    <property type="entry name" value="EF_HAND_1"/>
    <property type="match status" value="3"/>
</dbReference>
<dbReference type="CDD" id="cd00051">
    <property type="entry name" value="EFh"/>
    <property type="match status" value="2"/>
</dbReference>
<dbReference type="InterPro" id="IPR018247">
    <property type="entry name" value="EF_Hand_1_Ca_BS"/>
</dbReference>
<dbReference type="OrthoDB" id="186625at2759"/>
<keyword evidence="5" id="KW-1185">Reference proteome</keyword>
<gene>
    <name evidence="4" type="ORF">SPRG_19193</name>
</gene>
<dbReference type="RefSeq" id="XP_012195619.1">
    <property type="nucleotide sequence ID" value="XM_012340229.1"/>
</dbReference>
<dbReference type="STRING" id="695850.A0A067D4A7"/>
<evidence type="ECO:0000313" key="4">
    <source>
        <dbReference type="EMBL" id="KDO33561.1"/>
    </source>
</evidence>
<proteinExistence type="predicted"/>
<dbReference type="Pfam" id="PF13499">
    <property type="entry name" value="EF-hand_7"/>
    <property type="match status" value="1"/>
</dbReference>
<keyword evidence="1" id="KW-0106">Calcium</keyword>
<accession>A0A067D4A7</accession>
<dbReference type="Proteomes" id="UP000030745">
    <property type="component" value="Unassembled WGS sequence"/>
</dbReference>
<feature type="domain" description="EF-hand" evidence="3">
    <location>
        <begin position="144"/>
        <end position="179"/>
    </location>
</feature>